<keyword evidence="4" id="KW-0349">Heme</keyword>
<dbReference type="InterPro" id="IPR034804">
    <property type="entry name" value="SQR/QFR_C/D"/>
</dbReference>
<dbReference type="GO" id="GO:0016020">
    <property type="term" value="C:membrane"/>
    <property type="evidence" value="ECO:0007669"/>
    <property type="project" value="UniProtKB-SubCell"/>
</dbReference>
<dbReference type="STRING" id="1035.BN961_02242"/>
<dbReference type="InterPro" id="IPR000701">
    <property type="entry name" value="SuccDH_FuR_B_TM-su"/>
</dbReference>
<evidence type="ECO:0000313" key="11">
    <source>
        <dbReference type="EMBL" id="CEG08823.1"/>
    </source>
</evidence>
<dbReference type="Proteomes" id="UP000035762">
    <property type="component" value="Unassembled WGS sequence"/>
</dbReference>
<comment type="subcellular location">
    <subcellularLocation>
        <location evidence="3">Membrane</location>
    </subcellularLocation>
</comment>
<feature type="transmembrane region" description="Helical" evidence="10">
    <location>
        <begin position="61"/>
        <end position="81"/>
    </location>
</feature>
<evidence type="ECO:0000256" key="10">
    <source>
        <dbReference type="SAM" id="Phobius"/>
    </source>
</evidence>
<keyword evidence="5 10" id="KW-0812">Transmembrane</keyword>
<evidence type="ECO:0000256" key="3">
    <source>
        <dbReference type="ARBA" id="ARBA00004370"/>
    </source>
</evidence>
<keyword evidence="7 10" id="KW-1133">Transmembrane helix</keyword>
<dbReference type="EMBL" id="CCAZ020000001">
    <property type="protein sequence ID" value="CEG08823.1"/>
    <property type="molecule type" value="Genomic_DNA"/>
</dbReference>
<sequence length="115" mass="12051">MSVIRGSHLKPGFIAAMLHRLSGVALAIFLPMHFLALGTALNGAGALDSFLALTHSRIALIAEWGLVSALAVHMALGLRVLAIEWFAMRDRSAVLVSSCVAASLAVGVLFLLNGM</sequence>
<evidence type="ECO:0000256" key="8">
    <source>
        <dbReference type="ARBA" id="ARBA00023004"/>
    </source>
</evidence>
<evidence type="ECO:0000256" key="1">
    <source>
        <dbReference type="ARBA" id="ARBA00001971"/>
    </source>
</evidence>
<protein>
    <submittedName>
        <fullName evidence="11">Succinate dehydrogenase, cytochrome b556 subunit</fullName>
    </submittedName>
</protein>
<dbReference type="RefSeq" id="WP_009340461.1">
    <property type="nucleotide sequence ID" value="NZ_CCAZ020000001.1"/>
</dbReference>
<accession>A0A090N7L7</accession>
<name>A0A090N7L7_AFIFE</name>
<evidence type="ECO:0000256" key="2">
    <source>
        <dbReference type="ARBA" id="ARBA00004050"/>
    </source>
</evidence>
<dbReference type="GO" id="GO:0046872">
    <property type="term" value="F:metal ion binding"/>
    <property type="evidence" value="ECO:0007669"/>
    <property type="project" value="UniProtKB-KW"/>
</dbReference>
<keyword evidence="12" id="KW-1185">Reference proteome</keyword>
<keyword evidence="6" id="KW-0479">Metal-binding</keyword>
<evidence type="ECO:0000256" key="7">
    <source>
        <dbReference type="ARBA" id="ARBA00022989"/>
    </source>
</evidence>
<organism evidence="11 12">
    <name type="scientific">Afipia felis</name>
    <name type="common">Cat scratch disease bacillus</name>
    <dbReference type="NCBI Taxonomy" id="1035"/>
    <lineage>
        <taxon>Bacteria</taxon>
        <taxon>Pseudomonadati</taxon>
        <taxon>Pseudomonadota</taxon>
        <taxon>Alphaproteobacteria</taxon>
        <taxon>Hyphomicrobiales</taxon>
        <taxon>Nitrobacteraceae</taxon>
        <taxon>Afipia</taxon>
    </lineage>
</organism>
<dbReference type="OrthoDB" id="7364127at2"/>
<evidence type="ECO:0000256" key="9">
    <source>
        <dbReference type="ARBA" id="ARBA00023136"/>
    </source>
</evidence>
<evidence type="ECO:0000256" key="5">
    <source>
        <dbReference type="ARBA" id="ARBA00022692"/>
    </source>
</evidence>
<comment type="function">
    <text evidence="2">Membrane-anchoring subunit of succinate dehydrogenase (SDH).</text>
</comment>
<dbReference type="Gene3D" id="1.20.1300.10">
    <property type="entry name" value="Fumarate reductase/succinate dehydrogenase, transmembrane subunit"/>
    <property type="match status" value="1"/>
</dbReference>
<feature type="transmembrane region" description="Helical" evidence="10">
    <location>
        <begin position="21"/>
        <end position="41"/>
    </location>
</feature>
<gene>
    <name evidence="11" type="ORF">BN961_02242</name>
</gene>
<evidence type="ECO:0000313" key="12">
    <source>
        <dbReference type="Proteomes" id="UP000035762"/>
    </source>
</evidence>
<reference evidence="11 12" key="1">
    <citation type="journal article" date="2014" name="Genome Announc.">
        <title>Genome Sequence of Afipia felis Strain 76713, Isolated in Hospital Water Using an Amoeba Co-Culture Procedure.</title>
        <authorList>
            <person name="Benamar S."/>
            <person name="La Scola B."/>
            <person name="Croce O."/>
        </authorList>
    </citation>
    <scope>NUCLEOTIDE SEQUENCE [LARGE SCALE GENOMIC DNA]</scope>
    <source>
        <strain evidence="11 12">76713</strain>
    </source>
</reference>
<evidence type="ECO:0000256" key="4">
    <source>
        <dbReference type="ARBA" id="ARBA00022617"/>
    </source>
</evidence>
<dbReference type="SUPFAM" id="SSF81343">
    <property type="entry name" value="Fumarate reductase respiratory complex transmembrane subunits"/>
    <property type="match status" value="1"/>
</dbReference>
<evidence type="ECO:0000256" key="6">
    <source>
        <dbReference type="ARBA" id="ARBA00022723"/>
    </source>
</evidence>
<dbReference type="AlphaFoldDB" id="A0A090N7L7"/>
<proteinExistence type="predicted"/>
<feature type="transmembrane region" description="Helical" evidence="10">
    <location>
        <begin position="93"/>
        <end position="112"/>
    </location>
</feature>
<keyword evidence="9 10" id="KW-0472">Membrane</keyword>
<comment type="caution">
    <text evidence="11">The sequence shown here is derived from an EMBL/GenBank/DDBJ whole genome shotgun (WGS) entry which is preliminary data.</text>
</comment>
<dbReference type="Pfam" id="PF01127">
    <property type="entry name" value="Sdh_cyt"/>
    <property type="match status" value="1"/>
</dbReference>
<comment type="cofactor">
    <cofactor evidence="1">
        <name>heme</name>
        <dbReference type="ChEBI" id="CHEBI:30413"/>
    </cofactor>
</comment>
<keyword evidence="8" id="KW-0408">Iron</keyword>